<name>A0ABD4T1G5_9CYAN</name>
<dbReference type="RefSeq" id="WP_166274480.1">
    <property type="nucleotide sequence ID" value="NZ_JTHE03000044.1"/>
</dbReference>
<keyword evidence="1" id="KW-1133">Transmembrane helix</keyword>
<protein>
    <submittedName>
        <fullName evidence="2">Uncharacterized protein</fullName>
    </submittedName>
</protein>
<evidence type="ECO:0000313" key="2">
    <source>
        <dbReference type="EMBL" id="MCM1982611.1"/>
    </source>
</evidence>
<dbReference type="Proteomes" id="UP000031561">
    <property type="component" value="Unassembled WGS sequence"/>
</dbReference>
<evidence type="ECO:0000256" key="1">
    <source>
        <dbReference type="SAM" id="Phobius"/>
    </source>
</evidence>
<organism evidence="2 3">
    <name type="scientific">Lyngbya confervoides BDU141951</name>
    <dbReference type="NCBI Taxonomy" id="1574623"/>
    <lineage>
        <taxon>Bacteria</taxon>
        <taxon>Bacillati</taxon>
        <taxon>Cyanobacteriota</taxon>
        <taxon>Cyanophyceae</taxon>
        <taxon>Oscillatoriophycideae</taxon>
        <taxon>Oscillatoriales</taxon>
        <taxon>Microcoleaceae</taxon>
        <taxon>Lyngbya</taxon>
    </lineage>
</organism>
<keyword evidence="3" id="KW-1185">Reference proteome</keyword>
<reference evidence="2 3" key="1">
    <citation type="journal article" date="2015" name="Genome Announc.">
        <title>Draft Genome Sequence of Filamentous Marine Cyanobacterium Lyngbya confervoides Strain BDU141951.</title>
        <authorList>
            <person name="Chandrababunaidu M.M."/>
            <person name="Sen D."/>
            <person name="Tripathy S."/>
        </authorList>
    </citation>
    <scope>NUCLEOTIDE SEQUENCE [LARGE SCALE GENOMIC DNA]</scope>
    <source>
        <strain evidence="2 3">BDU141951</strain>
    </source>
</reference>
<feature type="transmembrane region" description="Helical" evidence="1">
    <location>
        <begin position="6"/>
        <end position="28"/>
    </location>
</feature>
<comment type="caution">
    <text evidence="2">The sequence shown here is derived from an EMBL/GenBank/DDBJ whole genome shotgun (WGS) entry which is preliminary data.</text>
</comment>
<accession>A0ABD4T1G5</accession>
<keyword evidence="1" id="KW-0472">Membrane</keyword>
<dbReference type="EMBL" id="JTHE03000044">
    <property type="protein sequence ID" value="MCM1982611.1"/>
    <property type="molecule type" value="Genomic_DNA"/>
</dbReference>
<feature type="transmembrane region" description="Helical" evidence="1">
    <location>
        <begin position="88"/>
        <end position="108"/>
    </location>
</feature>
<keyword evidence="1" id="KW-0812">Transmembrane</keyword>
<gene>
    <name evidence="2" type="ORF">QQ91_0007210</name>
</gene>
<evidence type="ECO:0000313" key="3">
    <source>
        <dbReference type="Proteomes" id="UP000031561"/>
    </source>
</evidence>
<dbReference type="AlphaFoldDB" id="A0ABD4T1G5"/>
<sequence length="158" mass="17624">MKTSELIRVIGLTVVGGVLMFVLQPALYTNRLIRISDLQGKVDAWVSNYYMPGALTVFLASVVALVIWLVSNRFSKAHRADEVDRWRIIWWLVGLIPVLAILAAIFLFKGSDGALPSLTTFFVLDGLWLYWLTTVTSTPFPFTYLPPLAPQIRGLIGA</sequence>
<feature type="transmembrane region" description="Helical" evidence="1">
    <location>
        <begin position="49"/>
        <end position="68"/>
    </location>
</feature>
<proteinExistence type="predicted"/>